<dbReference type="RefSeq" id="WP_146534273.1">
    <property type="nucleotide sequence ID" value="NZ_SJPX01000002.1"/>
</dbReference>
<accession>A0A5C6F827</accession>
<proteinExistence type="predicted"/>
<name>A0A5C6F827_9BACT</name>
<evidence type="ECO:0008006" key="3">
    <source>
        <dbReference type="Google" id="ProtNLM"/>
    </source>
</evidence>
<evidence type="ECO:0000313" key="2">
    <source>
        <dbReference type="Proteomes" id="UP000317977"/>
    </source>
</evidence>
<gene>
    <name evidence="1" type="ORF">Poly59_25600</name>
</gene>
<dbReference type="EMBL" id="SJPX01000002">
    <property type="protein sequence ID" value="TWU56256.1"/>
    <property type="molecule type" value="Genomic_DNA"/>
</dbReference>
<dbReference type="AlphaFoldDB" id="A0A5C6F827"/>
<protein>
    <recommendedName>
        <fullName evidence="3">DUF4034 domain-containing protein</fullName>
    </recommendedName>
</protein>
<organism evidence="1 2">
    <name type="scientific">Rubripirellula reticaptiva</name>
    <dbReference type="NCBI Taxonomy" id="2528013"/>
    <lineage>
        <taxon>Bacteria</taxon>
        <taxon>Pseudomonadati</taxon>
        <taxon>Planctomycetota</taxon>
        <taxon>Planctomycetia</taxon>
        <taxon>Pirellulales</taxon>
        <taxon>Pirellulaceae</taxon>
        <taxon>Rubripirellula</taxon>
    </lineage>
</organism>
<sequence length="708" mass="80482">MLTGFGEVGGEDIVTALANLRSTDLEIQMPTGDDVVTSIELREHRYVFNRRTLVDAYQAVGARSEKWDDAAVEFLDDMAKYFSRTGGNFCSAKLANKGEKVIELGCEDPLVRYCRAVMMSDGDASDSDRGKAMQMIEDVYPLIVVRRYPAIRCFAAADRLRKFYEAKDGESQRAKKYFDECWRHSLQMIVQDDSSNPESLPIVDSALKFFHAMPLKLRGNYFFTAKKLEKESPWLVNVIGGELHLDKAWAERGGGWGYNVSDSDWEGFAEHLKRAENCFKRAWEICPERPHAATGMITVSMGASENPRQAMQVWFQRAIDAQLDYSFAYHRMFNGLRPRWHGSHEQMLQLGRLAASTQRYDTDVPYMLCESLWRILHDFQNDEGDGFLRENEVFDEVESVCRKYIDHYQQQECESPWWQTVLTGFAFLDQRYELAKDQINELDGELNEEALSRFPLSSDAVISKVFRSVGPQHDAIAAIDAAMKKAEYGNAMVLIESLLKGEGLRPQVIGSLRSDLQAAKWLTQFATGEEVSLLPEKDLAGWLILSGKWISRPTGALRGESGESNRNGLMTTCQADFGQRWVLTGEIARGGGRASHGTAGVYLYEGRDRKYSFVYNHASQWMSYGAIGELSTNERRFVPKSIVVPFEIRFEQGEINVWMDYRELVKKYKLTDYDPQAALSIALGTVIEHDGTVLTYRNLKVKRLPEND</sequence>
<dbReference type="OrthoDB" id="213842at2"/>
<reference evidence="1 2" key="1">
    <citation type="submission" date="2019-02" db="EMBL/GenBank/DDBJ databases">
        <title>Deep-cultivation of Planctomycetes and their phenomic and genomic characterization uncovers novel biology.</title>
        <authorList>
            <person name="Wiegand S."/>
            <person name="Jogler M."/>
            <person name="Boedeker C."/>
            <person name="Pinto D."/>
            <person name="Vollmers J."/>
            <person name="Rivas-Marin E."/>
            <person name="Kohn T."/>
            <person name="Peeters S.H."/>
            <person name="Heuer A."/>
            <person name="Rast P."/>
            <person name="Oberbeckmann S."/>
            <person name="Bunk B."/>
            <person name="Jeske O."/>
            <person name="Meyerdierks A."/>
            <person name="Storesund J.E."/>
            <person name="Kallscheuer N."/>
            <person name="Luecker S."/>
            <person name="Lage O.M."/>
            <person name="Pohl T."/>
            <person name="Merkel B.J."/>
            <person name="Hornburger P."/>
            <person name="Mueller R.-W."/>
            <person name="Bruemmer F."/>
            <person name="Labrenz M."/>
            <person name="Spormann A.M."/>
            <person name="Op Den Camp H."/>
            <person name="Overmann J."/>
            <person name="Amann R."/>
            <person name="Jetten M.S.M."/>
            <person name="Mascher T."/>
            <person name="Medema M.H."/>
            <person name="Devos D.P."/>
            <person name="Kaster A.-K."/>
            <person name="Ovreas L."/>
            <person name="Rohde M."/>
            <person name="Galperin M.Y."/>
            <person name="Jogler C."/>
        </authorList>
    </citation>
    <scope>NUCLEOTIDE SEQUENCE [LARGE SCALE GENOMIC DNA]</scope>
    <source>
        <strain evidence="1 2">Poly59</strain>
    </source>
</reference>
<dbReference type="Proteomes" id="UP000317977">
    <property type="component" value="Unassembled WGS sequence"/>
</dbReference>
<keyword evidence="2" id="KW-1185">Reference proteome</keyword>
<evidence type="ECO:0000313" key="1">
    <source>
        <dbReference type="EMBL" id="TWU56256.1"/>
    </source>
</evidence>
<comment type="caution">
    <text evidence="1">The sequence shown here is derived from an EMBL/GenBank/DDBJ whole genome shotgun (WGS) entry which is preliminary data.</text>
</comment>